<dbReference type="EMBL" id="KQ085976">
    <property type="protein sequence ID" value="KLO12495.1"/>
    <property type="molecule type" value="Genomic_DNA"/>
</dbReference>
<gene>
    <name evidence="5" type="ORF">SCHPADRAFT_413644</name>
</gene>
<dbReference type="SUPFAM" id="SSF52540">
    <property type="entry name" value="P-loop containing nucleoside triphosphate hydrolases"/>
    <property type="match status" value="1"/>
</dbReference>
<dbReference type="InterPro" id="IPR027417">
    <property type="entry name" value="P-loop_NTPase"/>
</dbReference>
<dbReference type="GO" id="GO:0005524">
    <property type="term" value="F:ATP binding"/>
    <property type="evidence" value="ECO:0007669"/>
    <property type="project" value="UniProtKB-KW"/>
</dbReference>
<dbReference type="Proteomes" id="UP000053477">
    <property type="component" value="Unassembled WGS sequence"/>
</dbReference>
<accession>A0A0H2RKJ2</accession>
<feature type="region of interest" description="Disordered" evidence="3">
    <location>
        <begin position="1"/>
        <end position="20"/>
    </location>
</feature>
<keyword evidence="5" id="KW-0378">Hydrolase</keyword>
<dbReference type="Pfam" id="PF00005">
    <property type="entry name" value="ABC_tran"/>
    <property type="match status" value="1"/>
</dbReference>
<organism evidence="5 6">
    <name type="scientific">Schizopora paradoxa</name>
    <dbReference type="NCBI Taxonomy" id="27342"/>
    <lineage>
        <taxon>Eukaryota</taxon>
        <taxon>Fungi</taxon>
        <taxon>Dikarya</taxon>
        <taxon>Basidiomycota</taxon>
        <taxon>Agaricomycotina</taxon>
        <taxon>Agaricomycetes</taxon>
        <taxon>Hymenochaetales</taxon>
        <taxon>Schizoporaceae</taxon>
        <taxon>Schizopora</taxon>
    </lineage>
</organism>
<proteinExistence type="predicted"/>
<dbReference type="PROSITE" id="PS50893">
    <property type="entry name" value="ABC_TRANSPORTER_2"/>
    <property type="match status" value="1"/>
</dbReference>
<dbReference type="InterPro" id="IPR003439">
    <property type="entry name" value="ABC_transporter-like_ATP-bd"/>
</dbReference>
<evidence type="ECO:0000256" key="3">
    <source>
        <dbReference type="SAM" id="MobiDB-lite"/>
    </source>
</evidence>
<dbReference type="OrthoDB" id="6500128at2759"/>
<name>A0A0H2RKJ2_9AGAM</name>
<evidence type="ECO:0000259" key="4">
    <source>
        <dbReference type="PROSITE" id="PS50893"/>
    </source>
</evidence>
<dbReference type="InterPro" id="IPR039421">
    <property type="entry name" value="Type_1_exporter"/>
</dbReference>
<dbReference type="InParanoid" id="A0A0H2RKJ2"/>
<evidence type="ECO:0000313" key="5">
    <source>
        <dbReference type="EMBL" id="KLO12495.1"/>
    </source>
</evidence>
<evidence type="ECO:0000313" key="6">
    <source>
        <dbReference type="Proteomes" id="UP000053477"/>
    </source>
</evidence>
<dbReference type="GO" id="GO:0015421">
    <property type="term" value="F:ABC-type oligopeptide transporter activity"/>
    <property type="evidence" value="ECO:0007669"/>
    <property type="project" value="TreeGrafter"/>
</dbReference>
<dbReference type="InterPro" id="IPR003593">
    <property type="entry name" value="AAA+_ATPase"/>
</dbReference>
<keyword evidence="2" id="KW-0067">ATP-binding</keyword>
<evidence type="ECO:0000256" key="1">
    <source>
        <dbReference type="ARBA" id="ARBA00022741"/>
    </source>
</evidence>
<feature type="domain" description="ABC transporter" evidence="4">
    <location>
        <begin position="421"/>
        <end position="688"/>
    </location>
</feature>
<keyword evidence="1" id="KW-0547">Nucleotide-binding</keyword>
<dbReference type="PANTHER" id="PTHR43394">
    <property type="entry name" value="ATP-DEPENDENT PERMEASE MDL1, MITOCHONDRIAL"/>
    <property type="match status" value="1"/>
</dbReference>
<dbReference type="SMART" id="SM00382">
    <property type="entry name" value="AAA"/>
    <property type="match status" value="1"/>
</dbReference>
<dbReference type="GO" id="GO:0016887">
    <property type="term" value="F:ATP hydrolysis activity"/>
    <property type="evidence" value="ECO:0007669"/>
    <property type="project" value="InterPro"/>
</dbReference>
<protein>
    <submittedName>
        <fullName evidence="5">p-loop containing nucleoside triphosphate hydrolase protein</fullName>
    </submittedName>
</protein>
<keyword evidence="6" id="KW-1185">Reference proteome</keyword>
<dbReference type="STRING" id="27342.A0A0H2RKJ2"/>
<dbReference type="Gene3D" id="3.40.50.300">
    <property type="entry name" value="P-loop containing nucleotide triphosphate hydrolases"/>
    <property type="match status" value="1"/>
</dbReference>
<evidence type="ECO:0000256" key="2">
    <source>
        <dbReference type="ARBA" id="ARBA00022840"/>
    </source>
</evidence>
<dbReference type="PANTHER" id="PTHR43394:SF1">
    <property type="entry name" value="ATP-BINDING CASSETTE SUB-FAMILY B MEMBER 10, MITOCHONDRIAL"/>
    <property type="match status" value="1"/>
</dbReference>
<reference evidence="5 6" key="1">
    <citation type="submission" date="2015-04" db="EMBL/GenBank/DDBJ databases">
        <title>Complete genome sequence of Schizopora paradoxa KUC8140, a cosmopolitan wood degrader in East Asia.</title>
        <authorList>
            <consortium name="DOE Joint Genome Institute"/>
            <person name="Min B."/>
            <person name="Park H."/>
            <person name="Jang Y."/>
            <person name="Kim J.-J."/>
            <person name="Kim K.H."/>
            <person name="Pangilinan J."/>
            <person name="Lipzen A."/>
            <person name="Riley R."/>
            <person name="Grigoriev I.V."/>
            <person name="Spatafora J.W."/>
            <person name="Choi I.-G."/>
        </authorList>
    </citation>
    <scope>NUCLEOTIDE SEQUENCE [LARGE SCALE GENOMIC DNA]</scope>
    <source>
        <strain evidence="5 6">KUC8140</strain>
    </source>
</reference>
<sequence>MGIPVNEKVSVSTGDAPEKKPKTRFRSFQLGIWEVVLPVSPGWDLGLVTLPTASELLDYLSIYGLLFRLFGDIYALAPRQFVLFTIFEFAQSFEGSINLYLNSQILDAISSHLKGEAVVRSLIVRSLASRVLLALMLGWLRKNCERDNQVLKDRVKFFFMEKSMHTLLTLDPTTAEDPDVKSKMGNASFQYDNEVWSSFEAIIRMATALLKSFSQIALAFALIRQHASAPVFFALCVLQPLLGIFGYDELWGKTHIIFCINKAYERLAALHGFAYSDRYRVDRLSDGVAEFIEREFKKSREELGDVSTEDANREWSNRQSFVVGSFYGLMNDFPMIYFALRILFSPKGITFSSLAISQEAASSIQWTIYMLTYDSKSLARQLSSVKNVYARFEIQNKMKDGVLTYPRVLDESVKESTGMELEFRNVSFKYPGTTKPVLEDLSFKIKPGQMVVIVGVNGSGKSSTIKLFNRLYDPTEGEILVDGLPLTAYKLKDVRRAMAILRQDHDSYPLSLRLNVALGAPEREMPSDEEIQEALKAGGADTFVEKLPKKADTVLDPVKLSSVYFEGEALEEMNTMVEEREKITDVSGGESQRLAAARVFMRLNSGGIRFLAADEPTSALDPEGEFALFSRLRQERGGKTVVFITHRFGHLTKYADLILVMKDGRLVESGNHIELVEKDGEYKRLHDVQAQAFLPTTDS</sequence>
<dbReference type="AlphaFoldDB" id="A0A0H2RKJ2"/>